<feature type="domain" description="CheW-like" evidence="16">
    <location>
        <begin position="559"/>
        <end position="692"/>
    </location>
</feature>
<keyword evidence="19" id="KW-1185">Reference proteome</keyword>
<dbReference type="InterPro" id="IPR037052">
    <property type="entry name" value="CheA-like_P2_sf"/>
</dbReference>
<evidence type="ECO:0000256" key="5">
    <source>
        <dbReference type="ARBA" id="ARBA00022490"/>
    </source>
</evidence>
<keyword evidence="9" id="KW-0547">Nucleotide-binding</keyword>
<dbReference type="InterPro" id="IPR036890">
    <property type="entry name" value="HATPase_C_sf"/>
</dbReference>
<dbReference type="Pfam" id="PF02518">
    <property type="entry name" value="HATPase_c"/>
    <property type="match status" value="1"/>
</dbReference>
<feature type="domain" description="HPt" evidence="17">
    <location>
        <begin position="1"/>
        <end position="103"/>
    </location>
</feature>
<dbReference type="Gene3D" id="3.30.565.10">
    <property type="entry name" value="Histidine kinase-like ATPase, C-terminal domain"/>
    <property type="match status" value="1"/>
</dbReference>
<dbReference type="GO" id="GO:0005524">
    <property type="term" value="F:ATP binding"/>
    <property type="evidence" value="ECO:0007669"/>
    <property type="project" value="UniProtKB-KW"/>
</dbReference>
<dbReference type="CDD" id="cd00088">
    <property type="entry name" value="HPT"/>
    <property type="match status" value="1"/>
</dbReference>
<evidence type="ECO:0000256" key="2">
    <source>
        <dbReference type="ARBA" id="ARBA00004496"/>
    </source>
</evidence>
<dbReference type="SMART" id="SM00387">
    <property type="entry name" value="HATPase_c"/>
    <property type="match status" value="1"/>
</dbReference>
<dbReference type="SMART" id="SM01231">
    <property type="entry name" value="H-kinase_dim"/>
    <property type="match status" value="1"/>
</dbReference>
<dbReference type="PANTHER" id="PTHR43395">
    <property type="entry name" value="SENSOR HISTIDINE KINASE CHEA"/>
    <property type="match status" value="1"/>
</dbReference>
<feature type="domain" description="Histidine kinase" evidence="15">
    <location>
        <begin position="315"/>
        <end position="557"/>
    </location>
</feature>
<dbReference type="Gene3D" id="1.10.287.560">
    <property type="entry name" value="Histidine kinase CheA-like, homodimeric domain"/>
    <property type="match status" value="1"/>
</dbReference>
<comment type="caution">
    <text evidence="18">The sequence shown here is derived from an EMBL/GenBank/DDBJ whole genome shotgun (WGS) entry which is preliminary data.</text>
</comment>
<dbReference type="PANTHER" id="PTHR43395:SF10">
    <property type="entry name" value="CHEMOTAXIS PROTEIN CHEA"/>
    <property type="match status" value="1"/>
</dbReference>
<evidence type="ECO:0000259" key="16">
    <source>
        <dbReference type="PROSITE" id="PS50851"/>
    </source>
</evidence>
<gene>
    <name evidence="18" type="ORF">P378_16835</name>
</gene>
<evidence type="ECO:0000256" key="13">
    <source>
        <dbReference type="ARBA" id="ARBA00035100"/>
    </source>
</evidence>
<feature type="modified residue" description="Phosphohistidine" evidence="14">
    <location>
        <position position="46"/>
    </location>
</feature>
<dbReference type="InterPro" id="IPR051315">
    <property type="entry name" value="Bact_Chemotaxis_CheA"/>
</dbReference>
<dbReference type="InterPro" id="IPR035891">
    <property type="entry name" value="CheY-binding_CheA"/>
</dbReference>
<dbReference type="GO" id="GO:0000155">
    <property type="term" value="F:phosphorelay sensor kinase activity"/>
    <property type="evidence" value="ECO:0007669"/>
    <property type="project" value="InterPro"/>
</dbReference>
<dbReference type="InterPro" id="IPR004358">
    <property type="entry name" value="Sig_transdc_His_kin-like_C"/>
</dbReference>
<dbReference type="Pfam" id="PF07194">
    <property type="entry name" value="P2"/>
    <property type="match status" value="1"/>
</dbReference>
<name>A0A2C6MCM9_9FIRM</name>
<evidence type="ECO:0000256" key="11">
    <source>
        <dbReference type="ARBA" id="ARBA00022840"/>
    </source>
</evidence>
<evidence type="ECO:0000259" key="17">
    <source>
        <dbReference type="PROSITE" id="PS50894"/>
    </source>
</evidence>
<keyword evidence="10" id="KW-0418">Kinase</keyword>
<evidence type="ECO:0000256" key="4">
    <source>
        <dbReference type="ARBA" id="ARBA00021495"/>
    </source>
</evidence>
<keyword evidence="5" id="KW-0963">Cytoplasm</keyword>
<dbReference type="Gene3D" id="2.30.30.40">
    <property type="entry name" value="SH3 Domains"/>
    <property type="match status" value="1"/>
</dbReference>
<dbReference type="CDD" id="cd00731">
    <property type="entry name" value="CheA_reg"/>
    <property type="match status" value="1"/>
</dbReference>
<dbReference type="InterPro" id="IPR036061">
    <property type="entry name" value="CheW-like_dom_sf"/>
</dbReference>
<evidence type="ECO:0000256" key="7">
    <source>
        <dbReference type="ARBA" id="ARBA00022553"/>
    </source>
</evidence>
<dbReference type="FunFam" id="2.30.30.40:FF:000048">
    <property type="entry name" value="Chemotaxis protein CheA, putative"/>
    <property type="match status" value="1"/>
</dbReference>
<comment type="catalytic activity">
    <reaction evidence="1">
        <text>ATP + protein L-histidine = ADP + protein N-phospho-L-histidine.</text>
        <dbReference type="EC" id="2.7.13.3"/>
    </reaction>
</comment>
<dbReference type="SMART" id="SM00073">
    <property type="entry name" value="HPT"/>
    <property type="match status" value="1"/>
</dbReference>
<dbReference type="SUPFAM" id="SSF47226">
    <property type="entry name" value="Histidine-containing phosphotransfer domain, HPT domain"/>
    <property type="match status" value="1"/>
</dbReference>
<dbReference type="RefSeq" id="WP_099083835.1">
    <property type="nucleotide sequence ID" value="NZ_AWQQ01000095.1"/>
</dbReference>
<dbReference type="GO" id="GO:0006935">
    <property type="term" value="P:chemotaxis"/>
    <property type="evidence" value="ECO:0007669"/>
    <property type="project" value="UniProtKB-KW"/>
</dbReference>
<keyword evidence="12" id="KW-0902">Two-component regulatory system</keyword>
<dbReference type="Proteomes" id="UP000222564">
    <property type="component" value="Unassembled WGS sequence"/>
</dbReference>
<dbReference type="InterPro" id="IPR002545">
    <property type="entry name" value="CheW-lke_dom"/>
</dbReference>
<evidence type="ECO:0000256" key="6">
    <source>
        <dbReference type="ARBA" id="ARBA00022500"/>
    </source>
</evidence>
<dbReference type="OrthoDB" id="9803176at2"/>
<keyword evidence="8" id="KW-0808">Transferase</keyword>
<dbReference type="PRINTS" id="PR00344">
    <property type="entry name" value="BCTRLSENSOR"/>
</dbReference>
<dbReference type="InterPro" id="IPR003594">
    <property type="entry name" value="HATPase_dom"/>
</dbReference>
<dbReference type="Pfam" id="PF01627">
    <property type="entry name" value="Hpt"/>
    <property type="match status" value="1"/>
</dbReference>
<evidence type="ECO:0000313" key="19">
    <source>
        <dbReference type="Proteomes" id="UP000222564"/>
    </source>
</evidence>
<dbReference type="SUPFAM" id="SSF47384">
    <property type="entry name" value="Homodimeric domain of signal transducing histidine kinase"/>
    <property type="match status" value="1"/>
</dbReference>
<evidence type="ECO:0000256" key="12">
    <source>
        <dbReference type="ARBA" id="ARBA00023012"/>
    </source>
</evidence>
<evidence type="ECO:0000256" key="9">
    <source>
        <dbReference type="ARBA" id="ARBA00022741"/>
    </source>
</evidence>
<dbReference type="FunFam" id="3.30.565.10:FF:000016">
    <property type="entry name" value="Chemotaxis protein CheA, putative"/>
    <property type="match status" value="1"/>
</dbReference>
<dbReference type="InterPro" id="IPR010808">
    <property type="entry name" value="CheA_P2-bd"/>
</dbReference>
<keyword evidence="6" id="KW-0145">Chemotaxis</keyword>
<dbReference type="AlphaFoldDB" id="A0A2C6MCM9"/>
<proteinExistence type="predicted"/>
<keyword evidence="11" id="KW-0067">ATP-binding</keyword>
<dbReference type="PROSITE" id="PS50109">
    <property type="entry name" value="HIS_KIN"/>
    <property type="match status" value="1"/>
</dbReference>
<dbReference type="SUPFAM" id="SSF55052">
    <property type="entry name" value="CheY-binding domain of CheA"/>
    <property type="match status" value="1"/>
</dbReference>
<protein>
    <recommendedName>
        <fullName evidence="4">Chemotaxis protein CheA</fullName>
        <ecNumber evidence="3">2.7.13.3</ecNumber>
    </recommendedName>
</protein>
<dbReference type="Gene3D" id="1.20.120.160">
    <property type="entry name" value="HPT domain"/>
    <property type="match status" value="1"/>
</dbReference>
<accession>A0A2C6MCM9</accession>
<evidence type="ECO:0000256" key="10">
    <source>
        <dbReference type="ARBA" id="ARBA00022777"/>
    </source>
</evidence>
<dbReference type="PROSITE" id="PS50894">
    <property type="entry name" value="HPT"/>
    <property type="match status" value="1"/>
</dbReference>
<dbReference type="InterPro" id="IPR005467">
    <property type="entry name" value="His_kinase_dom"/>
</dbReference>
<dbReference type="CDD" id="cd16916">
    <property type="entry name" value="HATPase_CheA-like"/>
    <property type="match status" value="1"/>
</dbReference>
<dbReference type="SMART" id="SM00260">
    <property type="entry name" value="CheW"/>
    <property type="match status" value="1"/>
</dbReference>
<dbReference type="SUPFAM" id="SSF50341">
    <property type="entry name" value="CheW-like"/>
    <property type="match status" value="1"/>
</dbReference>
<evidence type="ECO:0000256" key="14">
    <source>
        <dbReference type="PROSITE-ProRule" id="PRU00110"/>
    </source>
</evidence>
<dbReference type="Gene3D" id="3.30.70.1110">
    <property type="entry name" value="Histidine kinase CheA-like, P2 response regulator-binding domain"/>
    <property type="match status" value="1"/>
</dbReference>
<comment type="subcellular location">
    <subcellularLocation>
        <location evidence="2">Cytoplasm</location>
    </subcellularLocation>
</comment>
<dbReference type="InterPro" id="IPR004105">
    <property type="entry name" value="CheA-like_dim"/>
</dbReference>
<evidence type="ECO:0000256" key="8">
    <source>
        <dbReference type="ARBA" id="ARBA00022679"/>
    </source>
</evidence>
<dbReference type="InterPro" id="IPR036097">
    <property type="entry name" value="HisK_dim/P_sf"/>
</dbReference>
<evidence type="ECO:0000256" key="3">
    <source>
        <dbReference type="ARBA" id="ARBA00012438"/>
    </source>
</evidence>
<dbReference type="Pfam" id="PF02895">
    <property type="entry name" value="H-kinase_dim"/>
    <property type="match status" value="1"/>
</dbReference>
<dbReference type="Pfam" id="PF01584">
    <property type="entry name" value="CheW"/>
    <property type="match status" value="1"/>
</dbReference>
<reference evidence="18 19" key="1">
    <citation type="submission" date="2013-09" db="EMBL/GenBank/DDBJ databases">
        <title>Biodegradation of hydrocarbons in the deep terrestrial subsurface : characterization of a microbial consortium composed of two Desulfotomaculum species originating from a deep geological formation.</title>
        <authorList>
            <person name="Aullo T."/>
            <person name="Berlendis S."/>
            <person name="Lascourreges J.-F."/>
            <person name="Dessort D."/>
            <person name="Saint-Laurent S."/>
            <person name="Schraauwers B."/>
            <person name="Mas J."/>
            <person name="Magot M."/>
            <person name="Ranchou-Peyruse A."/>
        </authorList>
    </citation>
    <scope>NUCLEOTIDE SEQUENCE [LARGE SCALE GENOMIC DNA]</scope>
    <source>
        <strain evidence="18 19">Bs107</strain>
    </source>
</reference>
<dbReference type="InterPro" id="IPR037006">
    <property type="entry name" value="CheA-like_homodim_sf"/>
</dbReference>
<dbReference type="InterPro" id="IPR036641">
    <property type="entry name" value="HPT_dom_sf"/>
</dbReference>
<dbReference type="PROSITE" id="PS50851">
    <property type="entry name" value="CHEW"/>
    <property type="match status" value="1"/>
</dbReference>
<sequence length="700" mass="76907">MFSDLEIGVFIDELEEKIQVINDGLLALERDEENPDIIQEIFRAAHTIKGSSGIMGYQNMANLTHEMENLFDKIRHSEIHVTSAMVNVLFEALDTLKALKEEVTGDGPAVDTSSVVAKIKDFVEGGGAAGEVPVQNSAMNEAPVPKAPAESTLASRQWLEIGDVEENVIREAELRGYQCFKVAVDIDRDCQMKNVRAFLVFETLQQVGDIIKSEPSAEDIQEGKYDVGFQVVLITKEDPDSIKNLMITISEVTEAEVQPLILSNAENMNGQTKAKEAPGAQPAIQENNAFKQEYSDKKAVKTVRVDVNKLDNLMNLVGELVIDRTRLNRFAEIFESRFGSDDLVESINEISNHLGQVTGDLQEQIMKARMLPVAQLFNRFPRMVRDTAQKLNKEIDFVVEGKETELDRNVIEVIGDPLIHLIRNSIDHGMETPEERLAAGKPATGTLLLKASYAESHIVITVQDDGRGIDANKIRNKAVEMGFVDRETVDRMSDREALQLIFRAGFSTKNNEVSDLSGRGVGMDVVNTAIEQINGTVELDTKPGAGTTITIRLPLTLAIIRALMVTLGKQVYAFPLTNVSETIRITDKDVRRIGNNEVIVVRDKILPLARLGRLFNCPDCVEATKMFVVILGSGDKRIAVVVDKLLGEQEIVIKSLGDYLGQVQGLSGACILGDGKVALIADVRGLVKKLGAEEAAYAAG</sequence>
<dbReference type="EMBL" id="AWQQ01000095">
    <property type="protein sequence ID" value="PHJ37305.1"/>
    <property type="molecule type" value="Genomic_DNA"/>
</dbReference>
<dbReference type="InterPro" id="IPR008207">
    <property type="entry name" value="Sig_transdc_His_kin_Hpt_dom"/>
</dbReference>
<dbReference type="GO" id="GO:0005737">
    <property type="term" value="C:cytoplasm"/>
    <property type="evidence" value="ECO:0007669"/>
    <property type="project" value="UniProtKB-SubCell"/>
</dbReference>
<comment type="function">
    <text evidence="13">Involved in the transmission of sensory signals from the chemoreceptors to the flagellar motors. CheA is autophosphorylated; it can transfer its phosphate group to either CheB or CheY.</text>
</comment>
<evidence type="ECO:0000256" key="1">
    <source>
        <dbReference type="ARBA" id="ARBA00000085"/>
    </source>
</evidence>
<organism evidence="18 19">
    <name type="scientific">Desulforamulus profundi</name>
    <dbReference type="NCBI Taxonomy" id="1383067"/>
    <lineage>
        <taxon>Bacteria</taxon>
        <taxon>Bacillati</taxon>
        <taxon>Bacillota</taxon>
        <taxon>Clostridia</taxon>
        <taxon>Eubacteriales</taxon>
        <taxon>Peptococcaceae</taxon>
        <taxon>Desulforamulus</taxon>
    </lineage>
</organism>
<keyword evidence="7 14" id="KW-0597">Phosphoprotein</keyword>
<dbReference type="SUPFAM" id="SSF55874">
    <property type="entry name" value="ATPase domain of HSP90 chaperone/DNA topoisomerase II/histidine kinase"/>
    <property type="match status" value="1"/>
</dbReference>
<evidence type="ECO:0000259" key="15">
    <source>
        <dbReference type="PROSITE" id="PS50109"/>
    </source>
</evidence>
<evidence type="ECO:0000313" key="18">
    <source>
        <dbReference type="EMBL" id="PHJ37305.1"/>
    </source>
</evidence>
<dbReference type="EC" id="2.7.13.3" evidence="3"/>